<reference evidence="2 3" key="1">
    <citation type="submission" date="2019-05" db="EMBL/GenBank/DDBJ databases">
        <authorList>
            <consortium name="Pathogen Informatics"/>
        </authorList>
    </citation>
    <scope>NUCLEOTIDE SEQUENCE [LARGE SCALE GENOMIC DNA]</scope>
    <source>
        <strain evidence="2 3">NCTC11429</strain>
    </source>
</reference>
<organism evidence="2 3">
    <name type="scientific">Sphingobacterium thalpophilum</name>
    <dbReference type="NCBI Taxonomy" id="259"/>
    <lineage>
        <taxon>Bacteria</taxon>
        <taxon>Pseudomonadati</taxon>
        <taxon>Bacteroidota</taxon>
        <taxon>Sphingobacteriia</taxon>
        <taxon>Sphingobacteriales</taxon>
        <taxon>Sphingobacteriaceae</taxon>
        <taxon>Sphingobacterium</taxon>
    </lineage>
</organism>
<evidence type="ECO:0000313" key="2">
    <source>
        <dbReference type="EMBL" id="VTR51564.1"/>
    </source>
</evidence>
<gene>
    <name evidence="2" type="ORF">NCTC11429_04377</name>
</gene>
<dbReference type="GeneID" id="78464965"/>
<dbReference type="STRING" id="1123265.GCA_000686625_03691"/>
<dbReference type="RefSeq" id="WP_138097012.1">
    <property type="nucleotide sequence ID" value="NZ_LR590484.1"/>
</dbReference>
<proteinExistence type="predicted"/>
<name>A0A4U9W1J5_9SPHI</name>
<evidence type="ECO:0000313" key="3">
    <source>
        <dbReference type="Proteomes" id="UP000308196"/>
    </source>
</evidence>
<dbReference type="EMBL" id="LR590484">
    <property type="protein sequence ID" value="VTR51564.1"/>
    <property type="molecule type" value="Genomic_DNA"/>
</dbReference>
<dbReference type="AlphaFoldDB" id="A0A4U9W1J5"/>
<protein>
    <submittedName>
        <fullName evidence="2">Uncharacterized protein</fullName>
    </submittedName>
</protein>
<feature type="region of interest" description="Disordered" evidence="1">
    <location>
        <begin position="48"/>
        <end position="74"/>
    </location>
</feature>
<dbReference type="KEGG" id="stha:NCTC11429_04377"/>
<accession>A0A4U9W1J5</accession>
<sequence>MRKIVNKIGRVLQIVLAAPVKLPGKLGNVLKYLAVGLGIAETVLDNEERPAAAEQGTDPNAKLSGERSEGDEDE</sequence>
<evidence type="ECO:0000256" key="1">
    <source>
        <dbReference type="SAM" id="MobiDB-lite"/>
    </source>
</evidence>
<dbReference type="Proteomes" id="UP000308196">
    <property type="component" value="Chromosome"/>
</dbReference>